<keyword evidence="10 12" id="KW-0472">Membrane</keyword>
<evidence type="ECO:0000256" key="10">
    <source>
        <dbReference type="ARBA" id="ARBA00023136"/>
    </source>
</evidence>
<sequence length="419" mass="45696">MHQADLALPVLIFTGLFMLTTGSAIWLKFLRVPYTIGLVVIGMALGLLAKYSDFLAPVLQVQLTHDLIMYVMLPVLIYDAAINIKLPMLIKELVPVLMLAIVGVVLSTLVVAGLIGNFTPMTMAGALLFGALISATDPVAVIALFKEVGAPERMALLMDAESLFNDATAIVMFGIVMAVLQTGQGFGLDTVFMALWDFCRVFFGGIAVGAILGIAMLFLLRLGHAIPYVQISLTTILAYSSFIIADHVFGMSGVMSTIAAGIVTRTGSKKVLSEPVQQYLGPYWEFMAFVANSFIFLLLGMQEDFLFKDMDHLYKNVPFLVLTIAVVLFARFLVVYLLLPISNRLPKSAPVDNKTKAIMFWGGLRGVVPVALMLSIPVDMPERGAIIHMTLAVILFSLLIQGTTIGRLMDFLKLKHLSR</sequence>
<evidence type="ECO:0000256" key="1">
    <source>
        <dbReference type="ARBA" id="ARBA00004651"/>
    </source>
</evidence>
<protein>
    <recommendedName>
        <fullName evidence="13">Cation/H+ exchanger transmembrane domain-containing protein</fullName>
    </recommendedName>
</protein>
<feature type="transmembrane region" description="Helical" evidence="12">
    <location>
        <begin position="67"/>
        <end position="84"/>
    </location>
</feature>
<keyword evidence="9" id="KW-0406">Ion transport</keyword>
<feature type="transmembrane region" description="Helical" evidence="12">
    <location>
        <begin position="121"/>
        <end position="143"/>
    </location>
</feature>
<keyword evidence="3" id="KW-0813">Transport</keyword>
<feature type="transmembrane region" description="Helical" evidence="12">
    <location>
        <begin position="283"/>
        <end position="301"/>
    </location>
</feature>
<gene>
    <name evidence="14" type="ORF">GCM10023116_12210</name>
</gene>
<feature type="transmembrane region" description="Helical" evidence="12">
    <location>
        <begin position="313"/>
        <end position="338"/>
    </location>
</feature>
<evidence type="ECO:0000256" key="6">
    <source>
        <dbReference type="ARBA" id="ARBA00022692"/>
    </source>
</evidence>
<feature type="transmembrane region" description="Helical" evidence="12">
    <location>
        <begin position="358"/>
        <end position="378"/>
    </location>
</feature>
<evidence type="ECO:0000259" key="13">
    <source>
        <dbReference type="Pfam" id="PF00999"/>
    </source>
</evidence>
<evidence type="ECO:0000313" key="14">
    <source>
        <dbReference type="EMBL" id="GAA4648947.1"/>
    </source>
</evidence>
<feature type="transmembrane region" description="Helical" evidence="12">
    <location>
        <begin position="236"/>
        <end position="263"/>
    </location>
</feature>
<organism evidence="14 15">
    <name type="scientific">Kistimonas scapharcae</name>
    <dbReference type="NCBI Taxonomy" id="1036133"/>
    <lineage>
        <taxon>Bacteria</taxon>
        <taxon>Pseudomonadati</taxon>
        <taxon>Pseudomonadota</taxon>
        <taxon>Gammaproteobacteria</taxon>
        <taxon>Oceanospirillales</taxon>
        <taxon>Endozoicomonadaceae</taxon>
        <taxon>Kistimonas</taxon>
    </lineage>
</organism>
<feature type="transmembrane region" description="Helical" evidence="12">
    <location>
        <begin position="201"/>
        <end position="224"/>
    </location>
</feature>
<evidence type="ECO:0000256" key="12">
    <source>
        <dbReference type="SAM" id="Phobius"/>
    </source>
</evidence>
<name>A0ABP8V270_9GAMM</name>
<keyword evidence="7 12" id="KW-1133">Transmembrane helix</keyword>
<proteinExistence type="inferred from homology"/>
<feature type="domain" description="Cation/H+ exchanger transmembrane" evidence="13">
    <location>
        <begin position="20"/>
        <end position="409"/>
    </location>
</feature>
<evidence type="ECO:0000256" key="9">
    <source>
        <dbReference type="ARBA" id="ARBA00023065"/>
    </source>
</evidence>
<dbReference type="PRINTS" id="PR01084">
    <property type="entry name" value="NAHEXCHNGR"/>
</dbReference>
<keyword evidence="8" id="KW-0915">Sodium</keyword>
<evidence type="ECO:0000256" key="2">
    <source>
        <dbReference type="ARBA" id="ARBA00007367"/>
    </source>
</evidence>
<comment type="subcellular location">
    <subcellularLocation>
        <location evidence="1">Cell membrane</location>
        <topology evidence="1">Multi-pass membrane protein</topology>
    </subcellularLocation>
</comment>
<evidence type="ECO:0000256" key="11">
    <source>
        <dbReference type="ARBA" id="ARBA00023201"/>
    </source>
</evidence>
<dbReference type="Proteomes" id="UP001500604">
    <property type="component" value="Unassembled WGS sequence"/>
</dbReference>
<dbReference type="InterPro" id="IPR006153">
    <property type="entry name" value="Cation/H_exchanger_TM"/>
</dbReference>
<keyword evidence="15" id="KW-1185">Reference proteome</keyword>
<comment type="similarity">
    <text evidence="2">Belongs to the monovalent cation:proton antiporter 1 (CPA1) transporter (TC 2.A.36) family.</text>
</comment>
<keyword evidence="5" id="KW-1003">Cell membrane</keyword>
<evidence type="ECO:0000313" key="15">
    <source>
        <dbReference type="Proteomes" id="UP001500604"/>
    </source>
</evidence>
<comment type="caution">
    <text evidence="14">The sequence shown here is derived from an EMBL/GenBank/DDBJ whole genome shotgun (WGS) entry which is preliminary data.</text>
</comment>
<dbReference type="Pfam" id="PF00999">
    <property type="entry name" value="Na_H_Exchanger"/>
    <property type="match status" value="1"/>
</dbReference>
<dbReference type="InterPro" id="IPR004709">
    <property type="entry name" value="NaH_exchanger"/>
</dbReference>
<evidence type="ECO:0000256" key="7">
    <source>
        <dbReference type="ARBA" id="ARBA00022989"/>
    </source>
</evidence>
<dbReference type="InterPro" id="IPR018422">
    <property type="entry name" value="Cation/H_exchanger_CPA1"/>
</dbReference>
<feature type="transmembrane region" description="Helical" evidence="12">
    <location>
        <begin position="6"/>
        <end position="27"/>
    </location>
</feature>
<dbReference type="PANTHER" id="PTHR10110">
    <property type="entry name" value="SODIUM/HYDROGEN EXCHANGER"/>
    <property type="match status" value="1"/>
</dbReference>
<keyword evidence="4" id="KW-0050">Antiport</keyword>
<dbReference type="PANTHER" id="PTHR10110:SF195">
    <property type="entry name" value="NA(+)_H(+) ANTIPORTER NHAS2"/>
    <property type="match status" value="1"/>
</dbReference>
<keyword evidence="11" id="KW-0739">Sodium transport</keyword>
<evidence type="ECO:0000256" key="8">
    <source>
        <dbReference type="ARBA" id="ARBA00023053"/>
    </source>
</evidence>
<dbReference type="RefSeq" id="WP_345194682.1">
    <property type="nucleotide sequence ID" value="NZ_BAABFL010000114.1"/>
</dbReference>
<evidence type="ECO:0000256" key="3">
    <source>
        <dbReference type="ARBA" id="ARBA00022448"/>
    </source>
</evidence>
<evidence type="ECO:0000256" key="5">
    <source>
        <dbReference type="ARBA" id="ARBA00022475"/>
    </source>
</evidence>
<feature type="transmembrane region" description="Helical" evidence="12">
    <location>
        <begin position="96"/>
        <end position="115"/>
    </location>
</feature>
<dbReference type="EMBL" id="BAABFL010000114">
    <property type="protein sequence ID" value="GAA4648947.1"/>
    <property type="molecule type" value="Genomic_DNA"/>
</dbReference>
<evidence type="ECO:0000256" key="4">
    <source>
        <dbReference type="ARBA" id="ARBA00022449"/>
    </source>
</evidence>
<feature type="transmembrane region" description="Helical" evidence="12">
    <location>
        <begin position="163"/>
        <end position="181"/>
    </location>
</feature>
<keyword evidence="6 12" id="KW-0812">Transmembrane</keyword>
<dbReference type="Gene3D" id="6.10.140.1330">
    <property type="match status" value="1"/>
</dbReference>
<accession>A0ABP8V270</accession>
<reference evidence="15" key="1">
    <citation type="journal article" date="2019" name="Int. J. Syst. Evol. Microbiol.">
        <title>The Global Catalogue of Microorganisms (GCM) 10K type strain sequencing project: providing services to taxonomists for standard genome sequencing and annotation.</title>
        <authorList>
            <consortium name="The Broad Institute Genomics Platform"/>
            <consortium name="The Broad Institute Genome Sequencing Center for Infectious Disease"/>
            <person name="Wu L."/>
            <person name="Ma J."/>
        </authorList>
    </citation>
    <scope>NUCLEOTIDE SEQUENCE [LARGE SCALE GENOMIC DNA]</scope>
    <source>
        <strain evidence="15">JCM 17805</strain>
    </source>
</reference>
<feature type="transmembrane region" description="Helical" evidence="12">
    <location>
        <begin position="385"/>
        <end position="409"/>
    </location>
</feature>
<feature type="transmembrane region" description="Helical" evidence="12">
    <location>
        <begin position="34"/>
        <end position="52"/>
    </location>
</feature>